<dbReference type="EMBL" id="FNYK01000128">
    <property type="protein sequence ID" value="SEJ36784.1"/>
    <property type="molecule type" value="Genomic_DNA"/>
</dbReference>
<evidence type="ECO:0000313" key="2">
    <source>
        <dbReference type="Proteomes" id="UP000183028"/>
    </source>
</evidence>
<gene>
    <name evidence="1" type="ORF">SAMN04487834_11282</name>
</gene>
<proteinExistence type="predicted"/>
<name>A0A1H6YA90_9FIRM</name>
<evidence type="ECO:0000313" key="1">
    <source>
        <dbReference type="EMBL" id="SEJ36784.1"/>
    </source>
</evidence>
<protein>
    <submittedName>
        <fullName evidence="1">Uncharacterized protein</fullName>
    </submittedName>
</protein>
<keyword evidence="2" id="KW-1185">Reference proteome</keyword>
<sequence>MLNTRTMIDLSHDVGSAYNLLQTVVPASNKMDYPAFGCFFCMLLEEWCLCHHADITDVIQEISSLIHSVNSEMGAYLDSPFRESEVI</sequence>
<dbReference type="AlphaFoldDB" id="A0A1H6YA90"/>
<dbReference type="Proteomes" id="UP000183028">
    <property type="component" value="Unassembled WGS sequence"/>
</dbReference>
<reference evidence="2" key="1">
    <citation type="submission" date="2016-10" db="EMBL/GenBank/DDBJ databases">
        <authorList>
            <person name="Varghese N."/>
        </authorList>
    </citation>
    <scope>NUCLEOTIDE SEQUENCE [LARGE SCALE GENOMIC DNA]</scope>
    <source>
        <strain evidence="2">DSM 20406</strain>
    </source>
</reference>
<accession>A0A1H6YA90</accession>
<organism evidence="1 2">
    <name type="scientific">Sharpea azabuensis</name>
    <dbReference type="NCBI Taxonomy" id="322505"/>
    <lineage>
        <taxon>Bacteria</taxon>
        <taxon>Bacillati</taxon>
        <taxon>Bacillota</taxon>
        <taxon>Erysipelotrichia</taxon>
        <taxon>Erysipelotrichales</taxon>
        <taxon>Coprobacillaceae</taxon>
        <taxon>Sharpea</taxon>
    </lineage>
</organism>